<name>A0AAP0WP84_LIQFO</name>
<feature type="compositionally biased region" description="Low complexity" evidence="1">
    <location>
        <begin position="1"/>
        <end position="35"/>
    </location>
</feature>
<organism evidence="2 3">
    <name type="scientific">Liquidambar formosana</name>
    <name type="common">Formosan gum</name>
    <dbReference type="NCBI Taxonomy" id="63359"/>
    <lineage>
        <taxon>Eukaryota</taxon>
        <taxon>Viridiplantae</taxon>
        <taxon>Streptophyta</taxon>
        <taxon>Embryophyta</taxon>
        <taxon>Tracheophyta</taxon>
        <taxon>Spermatophyta</taxon>
        <taxon>Magnoliopsida</taxon>
        <taxon>eudicotyledons</taxon>
        <taxon>Gunneridae</taxon>
        <taxon>Pentapetalae</taxon>
        <taxon>Saxifragales</taxon>
        <taxon>Altingiaceae</taxon>
        <taxon>Liquidambar</taxon>
    </lineage>
</organism>
<feature type="region of interest" description="Disordered" evidence="1">
    <location>
        <begin position="1"/>
        <end position="60"/>
    </location>
</feature>
<evidence type="ECO:0000256" key="1">
    <source>
        <dbReference type="SAM" id="MobiDB-lite"/>
    </source>
</evidence>
<comment type="caution">
    <text evidence="2">The sequence shown here is derived from an EMBL/GenBank/DDBJ whole genome shotgun (WGS) entry which is preliminary data.</text>
</comment>
<proteinExistence type="predicted"/>
<sequence length="98" mass="10444">MATVTKTVTTTHIAHISPLTQTPSSSLTPSPSRSFSTHRESRRKTSSMAPTCPPLPSLAATTFTPTSTLLNPSTPFIAIEDGVLEKGEADFNALNEKM</sequence>
<keyword evidence="3" id="KW-1185">Reference proteome</keyword>
<reference evidence="2 3" key="1">
    <citation type="journal article" date="2024" name="Plant J.">
        <title>Genome sequences and population genomics reveal climatic adaptation and genomic divergence between two closely related sweetgum species.</title>
        <authorList>
            <person name="Xu W.Q."/>
            <person name="Ren C.Q."/>
            <person name="Zhang X.Y."/>
            <person name="Comes H.P."/>
            <person name="Liu X.H."/>
            <person name="Li Y.G."/>
            <person name="Kettle C.J."/>
            <person name="Jalonen R."/>
            <person name="Gaisberger H."/>
            <person name="Ma Y.Z."/>
            <person name="Qiu Y.X."/>
        </authorList>
    </citation>
    <scope>NUCLEOTIDE SEQUENCE [LARGE SCALE GENOMIC DNA]</scope>
    <source>
        <strain evidence="2">Hangzhou</strain>
    </source>
</reference>
<evidence type="ECO:0000313" key="2">
    <source>
        <dbReference type="EMBL" id="KAK9275572.1"/>
    </source>
</evidence>
<dbReference type="EMBL" id="JBBPBK010000011">
    <property type="protein sequence ID" value="KAK9275572.1"/>
    <property type="molecule type" value="Genomic_DNA"/>
</dbReference>
<gene>
    <name evidence="2" type="ORF">L1049_022839</name>
</gene>
<dbReference type="Proteomes" id="UP001415857">
    <property type="component" value="Unassembled WGS sequence"/>
</dbReference>
<dbReference type="AlphaFoldDB" id="A0AAP0WP84"/>
<protein>
    <submittedName>
        <fullName evidence="2">Uncharacterized protein</fullName>
    </submittedName>
</protein>
<evidence type="ECO:0000313" key="3">
    <source>
        <dbReference type="Proteomes" id="UP001415857"/>
    </source>
</evidence>
<accession>A0AAP0WP84</accession>